<dbReference type="InterPro" id="IPR000210">
    <property type="entry name" value="BTB/POZ_dom"/>
</dbReference>
<dbReference type="Pfam" id="PF00651">
    <property type="entry name" value="BTB"/>
    <property type="match status" value="1"/>
</dbReference>
<comment type="caution">
    <text evidence="2">The sequence shown here is derived from an EMBL/GenBank/DDBJ whole genome shotgun (WGS) entry which is preliminary data.</text>
</comment>
<reference evidence="2 3" key="1">
    <citation type="journal article" date="2018" name="BMC Genomics">
        <title>Genomic evidence for intraspecific hybridization in a clonal and extremely halotolerant yeast.</title>
        <authorList>
            <person name="Gostincar C."/>
            <person name="Stajich J.E."/>
            <person name="Zupancic J."/>
            <person name="Zalar P."/>
            <person name="Gunde-Cimerman N."/>
        </authorList>
    </citation>
    <scope>NUCLEOTIDE SEQUENCE [LARGE SCALE GENOMIC DNA]</scope>
    <source>
        <strain evidence="2 3">EXF-2788</strain>
    </source>
</reference>
<dbReference type="PANTHER" id="PTHR47843:SF5">
    <property type="entry name" value="BTB_POZ DOMAIN PROTEIN"/>
    <property type="match status" value="1"/>
</dbReference>
<dbReference type="OrthoDB" id="6359816at2759"/>
<dbReference type="InterPro" id="IPR011333">
    <property type="entry name" value="SKP1/BTB/POZ_sf"/>
</dbReference>
<dbReference type="SMART" id="SM00225">
    <property type="entry name" value="BTB"/>
    <property type="match status" value="1"/>
</dbReference>
<proteinExistence type="predicted"/>
<dbReference type="AlphaFoldDB" id="A0A3M7F085"/>
<evidence type="ECO:0000313" key="3">
    <source>
        <dbReference type="Proteomes" id="UP000268823"/>
    </source>
</evidence>
<dbReference type="VEuPathDB" id="FungiDB:BTJ68_04479"/>
<organism evidence="2 3">
    <name type="scientific">Hortaea werneckii</name>
    <name type="common">Black yeast</name>
    <name type="synonym">Cladosporium werneckii</name>
    <dbReference type="NCBI Taxonomy" id="91943"/>
    <lineage>
        <taxon>Eukaryota</taxon>
        <taxon>Fungi</taxon>
        <taxon>Dikarya</taxon>
        <taxon>Ascomycota</taxon>
        <taxon>Pezizomycotina</taxon>
        <taxon>Dothideomycetes</taxon>
        <taxon>Dothideomycetidae</taxon>
        <taxon>Mycosphaerellales</taxon>
        <taxon>Teratosphaeriaceae</taxon>
        <taxon>Hortaea</taxon>
    </lineage>
</organism>
<dbReference type="SUPFAM" id="SSF54695">
    <property type="entry name" value="POZ domain"/>
    <property type="match status" value="1"/>
</dbReference>
<sequence length="263" mass="29656">MANTNDANKSSPGSFVTPEPLAPLLNGLKRAFDSPKHADLTIICQGRQWKAHKVLLCAQSEWFEKSCAGCWKEGKEGTITLKEDDPQVIDAMLHWFYEFDYGTSPGNECPLVLDLRVHAAAEKYLLPNLKRLAATKFELRAEKEWQSTDFACAIKEVYDCDPLNVDDDLRQKIVRIVNDHRSELFDAAKGHEMFKDIAVDIPEFGRDVLIASCGTGPGDGWAKFRCPGCGMHWAIQRTTHSMGCPQDCYRRQPPSFWVSYKLA</sequence>
<name>A0A3M7F085_HORWE</name>
<dbReference type="Proteomes" id="UP000268823">
    <property type="component" value="Unassembled WGS sequence"/>
</dbReference>
<dbReference type="PROSITE" id="PS50097">
    <property type="entry name" value="BTB"/>
    <property type="match status" value="1"/>
</dbReference>
<dbReference type="EMBL" id="QWIR01000239">
    <property type="protein sequence ID" value="RMY81794.1"/>
    <property type="molecule type" value="Genomic_DNA"/>
</dbReference>
<feature type="domain" description="BTB" evidence="1">
    <location>
        <begin position="38"/>
        <end position="105"/>
    </location>
</feature>
<dbReference type="CDD" id="cd18186">
    <property type="entry name" value="BTB_POZ_ZBTB_KLHL-like"/>
    <property type="match status" value="1"/>
</dbReference>
<evidence type="ECO:0000313" key="2">
    <source>
        <dbReference type="EMBL" id="RMY81794.1"/>
    </source>
</evidence>
<protein>
    <recommendedName>
        <fullName evidence="1">BTB domain-containing protein</fullName>
    </recommendedName>
</protein>
<gene>
    <name evidence="2" type="ORF">D0861_08161</name>
</gene>
<accession>A0A3M7F085</accession>
<dbReference type="PANTHER" id="PTHR47843">
    <property type="entry name" value="BTB DOMAIN-CONTAINING PROTEIN-RELATED"/>
    <property type="match status" value="1"/>
</dbReference>
<evidence type="ECO:0000259" key="1">
    <source>
        <dbReference type="PROSITE" id="PS50097"/>
    </source>
</evidence>
<dbReference type="Gene3D" id="3.30.710.10">
    <property type="entry name" value="Potassium Channel Kv1.1, Chain A"/>
    <property type="match status" value="1"/>
</dbReference>